<feature type="region of interest" description="Disordered" evidence="1">
    <location>
        <begin position="190"/>
        <end position="228"/>
    </location>
</feature>
<evidence type="ECO:0000256" key="1">
    <source>
        <dbReference type="SAM" id="MobiDB-lite"/>
    </source>
</evidence>
<dbReference type="Proteomes" id="UP001487740">
    <property type="component" value="Unassembled WGS sequence"/>
</dbReference>
<sequence length="320" mass="33830">MERDRRGLRLSAAGGSLTILAFVAALAAAAAPNWANFAGAMSGNFGPWMVCSGDYYVTCTSFSSRYQMSWKIKVAGVGSALAAALLAVAAFMCPLLVMMHLSSTKVLVKFRHATLAKVVCIGASVLCSLVSLLLFLIEVFISKSAISYGLFITLSWAFYLQVISMVVGVVAGVGAGIEFGWSRKLGGDPTVYGRDPEGTAATTISNPSFRDSRNGHAKSGSHRSSGRVHRNANGVAMTHFSGQPYMITANGTNGHAGRANGMKVAFDPNRTPLRSSLRKPKPPPPEDAPDSSLGIQNLAFTQSSPVAKKKVRIHTQSTSV</sequence>
<protein>
    <submittedName>
        <fullName evidence="3">Uncharacterized protein</fullName>
    </submittedName>
</protein>
<feature type="compositionally biased region" description="Basic residues" evidence="1">
    <location>
        <begin position="215"/>
        <end position="228"/>
    </location>
</feature>
<keyword evidence="2" id="KW-1133">Transmembrane helix</keyword>
<evidence type="ECO:0000313" key="3">
    <source>
        <dbReference type="EMBL" id="KAK8403705.1"/>
    </source>
</evidence>
<proteinExistence type="predicted"/>
<organism evidence="3 4">
    <name type="scientific">Scylla paramamosain</name>
    <name type="common">Mud crab</name>
    <dbReference type="NCBI Taxonomy" id="85552"/>
    <lineage>
        <taxon>Eukaryota</taxon>
        <taxon>Metazoa</taxon>
        <taxon>Ecdysozoa</taxon>
        <taxon>Arthropoda</taxon>
        <taxon>Crustacea</taxon>
        <taxon>Multicrustacea</taxon>
        <taxon>Malacostraca</taxon>
        <taxon>Eumalacostraca</taxon>
        <taxon>Eucarida</taxon>
        <taxon>Decapoda</taxon>
        <taxon>Pleocyemata</taxon>
        <taxon>Brachyura</taxon>
        <taxon>Eubrachyura</taxon>
        <taxon>Portunoidea</taxon>
        <taxon>Portunidae</taxon>
        <taxon>Portuninae</taxon>
        <taxon>Scylla</taxon>
    </lineage>
</organism>
<feature type="transmembrane region" description="Helical" evidence="2">
    <location>
        <begin position="118"/>
        <end position="141"/>
    </location>
</feature>
<dbReference type="AlphaFoldDB" id="A0AAW0UUH3"/>
<feature type="compositionally biased region" description="Polar residues" evidence="1">
    <location>
        <begin position="293"/>
        <end position="305"/>
    </location>
</feature>
<dbReference type="EMBL" id="JARAKH010000005">
    <property type="protein sequence ID" value="KAK8403705.1"/>
    <property type="molecule type" value="Genomic_DNA"/>
</dbReference>
<keyword evidence="4" id="KW-1185">Reference proteome</keyword>
<keyword evidence="2" id="KW-0812">Transmembrane</keyword>
<feature type="compositionally biased region" description="Polar residues" evidence="1">
    <location>
        <begin position="200"/>
        <end position="209"/>
    </location>
</feature>
<feature type="region of interest" description="Disordered" evidence="1">
    <location>
        <begin position="251"/>
        <end position="320"/>
    </location>
</feature>
<comment type="caution">
    <text evidence="3">The sequence shown here is derived from an EMBL/GenBank/DDBJ whole genome shotgun (WGS) entry which is preliminary data.</text>
</comment>
<feature type="transmembrane region" description="Helical" evidence="2">
    <location>
        <begin position="156"/>
        <end position="177"/>
    </location>
</feature>
<evidence type="ECO:0000313" key="4">
    <source>
        <dbReference type="Proteomes" id="UP001487740"/>
    </source>
</evidence>
<reference evidence="3 4" key="1">
    <citation type="submission" date="2023-03" db="EMBL/GenBank/DDBJ databases">
        <title>High-quality genome of Scylla paramamosain provides insights in environmental adaptation.</title>
        <authorList>
            <person name="Zhang L."/>
        </authorList>
    </citation>
    <scope>NUCLEOTIDE SEQUENCE [LARGE SCALE GENOMIC DNA]</scope>
    <source>
        <strain evidence="3">LZ_2023a</strain>
        <tissue evidence="3">Muscle</tissue>
    </source>
</reference>
<gene>
    <name evidence="3" type="ORF">O3P69_000062</name>
</gene>
<name>A0AAW0UUH3_SCYPA</name>
<keyword evidence="2" id="KW-0472">Membrane</keyword>
<feature type="transmembrane region" description="Helical" evidence="2">
    <location>
        <begin position="74"/>
        <end position="97"/>
    </location>
</feature>
<dbReference type="Gene3D" id="1.20.140.150">
    <property type="match status" value="1"/>
</dbReference>
<accession>A0AAW0UUH3</accession>
<evidence type="ECO:0000256" key="2">
    <source>
        <dbReference type="SAM" id="Phobius"/>
    </source>
</evidence>